<accession>C1GXL4</accession>
<dbReference type="AlphaFoldDB" id="C1GXL4"/>
<dbReference type="EMBL" id="KN293998">
    <property type="protein sequence ID" value="EEH41302.2"/>
    <property type="molecule type" value="Genomic_DNA"/>
</dbReference>
<dbReference type="OrthoDB" id="4204806at2759"/>
<gene>
    <name evidence="1" type="ORF">PAAG_03588</name>
</gene>
<dbReference type="HOGENOM" id="CLU_173439_0_0_1"/>
<dbReference type="GeneID" id="9098384"/>
<dbReference type="OMA" id="NEMIWIC"/>
<reference evidence="1 2" key="1">
    <citation type="journal article" date="2011" name="PLoS Genet.">
        <title>Comparative genomic analysis of human fungal pathogens causing paracoccidioidomycosis.</title>
        <authorList>
            <person name="Desjardins C.A."/>
            <person name="Champion M.D."/>
            <person name="Holder J.W."/>
            <person name="Muszewska A."/>
            <person name="Goldberg J."/>
            <person name="Bailao A.M."/>
            <person name="Brigido M.M."/>
            <person name="Ferreira M.E."/>
            <person name="Garcia A.M."/>
            <person name="Grynberg M."/>
            <person name="Gujja S."/>
            <person name="Heiman D.I."/>
            <person name="Henn M.R."/>
            <person name="Kodira C.D."/>
            <person name="Leon-Narvaez H."/>
            <person name="Longo L.V."/>
            <person name="Ma L.J."/>
            <person name="Malavazi I."/>
            <person name="Matsuo A.L."/>
            <person name="Morais F.V."/>
            <person name="Pereira M."/>
            <person name="Rodriguez-Brito S."/>
            <person name="Sakthikumar S."/>
            <person name="Salem-Izacc S.M."/>
            <person name="Sykes S.M."/>
            <person name="Teixeira M.M."/>
            <person name="Vallejo M.C."/>
            <person name="Walter M.E."/>
            <person name="Yandava C."/>
            <person name="Young S."/>
            <person name="Zeng Q."/>
            <person name="Zucker J."/>
            <person name="Felipe M.S."/>
            <person name="Goldman G.H."/>
            <person name="Haas B.J."/>
            <person name="McEwen J.G."/>
            <person name="Nino-Vega G."/>
            <person name="Puccia R."/>
            <person name="San-Blas G."/>
            <person name="Soares C.M."/>
            <person name="Birren B.W."/>
            <person name="Cuomo C.A."/>
        </authorList>
    </citation>
    <scope>NUCLEOTIDE SEQUENCE [LARGE SCALE GENOMIC DNA]</scope>
    <source>
        <strain evidence="2">ATCC MYA-826 / Pb01</strain>
    </source>
</reference>
<name>C1GXL4_PARBA</name>
<dbReference type="RefSeq" id="XP_015701988.1">
    <property type="nucleotide sequence ID" value="XM_015845014.1"/>
</dbReference>
<evidence type="ECO:0000313" key="1">
    <source>
        <dbReference type="EMBL" id="EEH41302.2"/>
    </source>
</evidence>
<dbReference type="VEuPathDB" id="FungiDB:PAAG_03588"/>
<protein>
    <submittedName>
        <fullName evidence="1">Uncharacterized protein</fullName>
    </submittedName>
</protein>
<keyword evidence="2" id="KW-1185">Reference proteome</keyword>
<sequence>MVWLPEKGLYMPKPIYKEGFLAATIVTFIYGKVRIVQATCNPSETNPTLTSMLRAIHNLGKDNYDKEVAFDILKRIFCPSEPAGELAMRGKR</sequence>
<dbReference type="KEGG" id="pbl:PAAG_03588"/>
<organism evidence="1 2">
    <name type="scientific">Paracoccidioides lutzii (strain ATCC MYA-826 / Pb01)</name>
    <name type="common">Paracoccidioides brasiliensis</name>
    <dbReference type="NCBI Taxonomy" id="502779"/>
    <lineage>
        <taxon>Eukaryota</taxon>
        <taxon>Fungi</taxon>
        <taxon>Dikarya</taxon>
        <taxon>Ascomycota</taxon>
        <taxon>Pezizomycotina</taxon>
        <taxon>Eurotiomycetes</taxon>
        <taxon>Eurotiomycetidae</taxon>
        <taxon>Onygenales</taxon>
        <taxon>Ajellomycetaceae</taxon>
        <taxon>Paracoccidioides</taxon>
    </lineage>
</organism>
<evidence type="ECO:0000313" key="2">
    <source>
        <dbReference type="Proteomes" id="UP000002059"/>
    </source>
</evidence>
<proteinExistence type="predicted"/>
<dbReference type="Proteomes" id="UP000002059">
    <property type="component" value="Partially assembled WGS sequence"/>
</dbReference>